<dbReference type="AlphaFoldDB" id="A0A0V1JQ53"/>
<dbReference type="EMBL" id="JYDV01000063">
    <property type="protein sequence ID" value="KRZ37095.1"/>
    <property type="molecule type" value="Genomic_DNA"/>
</dbReference>
<sequence length="242" mass="27618">MNSSEEYGHAEGSCTGYFPNCSGGGLSSGMRESVYDSEIRRLICTPTIDSTYLFESTVATAFDGDIAVANTIRNSCRQITGCVGAKICNGVQCNLCDCMVYRQGQSECIDTPLQQKQLKQRVLHGVDRTATQMICRLDRDASDHRTVFGFCFHAKNQHPLLTPVTVRCNQHFRSPDKHPTLRNYAQFYPYCYRPYPHFSYRPVQCLKEERFFKRLARIWLEYKIHGEDMKSEGSICNGQDVF</sequence>
<evidence type="ECO:0000313" key="2">
    <source>
        <dbReference type="Proteomes" id="UP000054826"/>
    </source>
</evidence>
<gene>
    <name evidence="1" type="ORF">T4C_12564</name>
</gene>
<organism evidence="1 2">
    <name type="scientific">Trichinella pseudospiralis</name>
    <name type="common">Parasitic roundworm</name>
    <dbReference type="NCBI Taxonomy" id="6337"/>
    <lineage>
        <taxon>Eukaryota</taxon>
        <taxon>Metazoa</taxon>
        <taxon>Ecdysozoa</taxon>
        <taxon>Nematoda</taxon>
        <taxon>Enoplea</taxon>
        <taxon>Dorylaimia</taxon>
        <taxon>Trichinellida</taxon>
        <taxon>Trichinellidae</taxon>
        <taxon>Trichinella</taxon>
    </lineage>
</organism>
<dbReference type="Proteomes" id="UP000054826">
    <property type="component" value="Unassembled WGS sequence"/>
</dbReference>
<reference evidence="1 2" key="1">
    <citation type="submission" date="2015-01" db="EMBL/GenBank/DDBJ databases">
        <title>Evolution of Trichinella species and genotypes.</title>
        <authorList>
            <person name="Korhonen P.K."/>
            <person name="Edoardo P."/>
            <person name="Giuseppe L.R."/>
            <person name="Gasser R.B."/>
        </authorList>
    </citation>
    <scope>NUCLEOTIDE SEQUENCE [LARGE SCALE GENOMIC DNA]</scope>
    <source>
        <strain evidence="1">ISS176</strain>
    </source>
</reference>
<evidence type="ECO:0000313" key="1">
    <source>
        <dbReference type="EMBL" id="KRZ37095.1"/>
    </source>
</evidence>
<comment type="caution">
    <text evidence="1">The sequence shown here is derived from an EMBL/GenBank/DDBJ whole genome shotgun (WGS) entry which is preliminary data.</text>
</comment>
<accession>A0A0V1JQ53</accession>
<name>A0A0V1JQ53_TRIPS</name>
<protein>
    <submittedName>
        <fullName evidence="1">Uncharacterized protein</fullName>
    </submittedName>
</protein>
<proteinExistence type="predicted"/>